<gene>
    <name evidence="7" type="ORF">ACH47G_00840</name>
</gene>
<dbReference type="PANTHER" id="PTHR12001">
    <property type="entry name" value="GERANYLGERANYL PYROPHOSPHATE SYNTHASE"/>
    <property type="match status" value="1"/>
</dbReference>
<comment type="similarity">
    <text evidence="3">Belongs to the FPP/GGPP synthase family.</text>
</comment>
<protein>
    <submittedName>
        <fullName evidence="7">Polyprenyl synthetase family protein</fullName>
    </submittedName>
</protein>
<keyword evidence="8" id="KW-1185">Reference proteome</keyword>
<evidence type="ECO:0000256" key="4">
    <source>
        <dbReference type="ARBA" id="ARBA00022679"/>
    </source>
</evidence>
<dbReference type="InterPro" id="IPR008949">
    <property type="entry name" value="Isoprenoid_synthase_dom_sf"/>
</dbReference>
<comment type="caution">
    <text evidence="7">The sequence shown here is derived from an EMBL/GenBank/DDBJ whole genome shotgun (WGS) entry which is preliminary data.</text>
</comment>
<reference evidence="7 8" key="1">
    <citation type="submission" date="2024-10" db="EMBL/GenBank/DDBJ databases">
        <title>The Natural Products Discovery Center: Release of the First 8490 Sequenced Strains for Exploring Actinobacteria Biosynthetic Diversity.</title>
        <authorList>
            <person name="Kalkreuter E."/>
            <person name="Kautsar S.A."/>
            <person name="Yang D."/>
            <person name="Bader C.D."/>
            <person name="Teijaro C.N."/>
            <person name="Fluegel L."/>
            <person name="Davis C.M."/>
            <person name="Simpson J.R."/>
            <person name="Lauterbach L."/>
            <person name="Steele A.D."/>
            <person name="Gui C."/>
            <person name="Meng S."/>
            <person name="Li G."/>
            <person name="Viehrig K."/>
            <person name="Ye F."/>
            <person name="Su P."/>
            <person name="Kiefer A.F."/>
            <person name="Nichols A."/>
            <person name="Cepeda A.J."/>
            <person name="Yan W."/>
            <person name="Fan B."/>
            <person name="Jiang Y."/>
            <person name="Adhikari A."/>
            <person name="Zheng C.-J."/>
            <person name="Schuster L."/>
            <person name="Cowan T.M."/>
            <person name="Smanski M.J."/>
            <person name="Chevrette M.G."/>
            <person name="De Carvalho L.P.S."/>
            <person name="Shen B."/>
        </authorList>
    </citation>
    <scope>NUCLEOTIDE SEQUENCE [LARGE SCALE GENOMIC DNA]</scope>
    <source>
        <strain evidence="7 8">NPDC019626</strain>
    </source>
</reference>
<dbReference type="InterPro" id="IPR033749">
    <property type="entry name" value="Polyprenyl_synt_CS"/>
</dbReference>
<keyword evidence="4" id="KW-0808">Transferase</keyword>
<evidence type="ECO:0000313" key="7">
    <source>
        <dbReference type="EMBL" id="MFI2319011.1"/>
    </source>
</evidence>
<dbReference type="PROSITE" id="PS00444">
    <property type="entry name" value="POLYPRENYL_SYNTHASE_2"/>
    <property type="match status" value="1"/>
</dbReference>
<evidence type="ECO:0000256" key="3">
    <source>
        <dbReference type="ARBA" id="ARBA00006706"/>
    </source>
</evidence>
<keyword evidence="6" id="KW-0460">Magnesium</keyword>
<evidence type="ECO:0000256" key="2">
    <source>
        <dbReference type="ARBA" id="ARBA00005128"/>
    </source>
</evidence>
<dbReference type="Pfam" id="PF19086">
    <property type="entry name" value="Terpene_syn_C_2"/>
    <property type="match status" value="1"/>
</dbReference>
<dbReference type="SFLD" id="SFLDS00005">
    <property type="entry name" value="Isoprenoid_Synthase_Type_I"/>
    <property type="match status" value="1"/>
</dbReference>
<dbReference type="Gene3D" id="1.10.600.10">
    <property type="entry name" value="Farnesyl Diphosphate Synthase"/>
    <property type="match status" value="2"/>
</dbReference>
<organism evidence="7 8">
    <name type="scientific">Nocardia beijingensis</name>
    <dbReference type="NCBI Taxonomy" id="95162"/>
    <lineage>
        <taxon>Bacteria</taxon>
        <taxon>Bacillati</taxon>
        <taxon>Actinomycetota</taxon>
        <taxon>Actinomycetes</taxon>
        <taxon>Mycobacteriales</taxon>
        <taxon>Nocardiaceae</taxon>
        <taxon>Nocardia</taxon>
    </lineage>
</organism>
<dbReference type="SUPFAM" id="SSF48576">
    <property type="entry name" value="Terpenoid synthases"/>
    <property type="match status" value="2"/>
</dbReference>
<evidence type="ECO:0000256" key="6">
    <source>
        <dbReference type="ARBA" id="ARBA00022842"/>
    </source>
</evidence>
<name>A0ABW7W7P6_9NOCA</name>
<evidence type="ECO:0000256" key="1">
    <source>
        <dbReference type="ARBA" id="ARBA00001946"/>
    </source>
</evidence>
<sequence length="727" mass="80085">MPSEIDSAVFPHLDADLDRVRAVLGPIRFDGRPELTALTDEGTESTRRLVRPTLTLLSYYLLTDPAAPADDRAVRAAAAVELLHLGSLYHDDVIDHAHQRRGRPSTNAVWGSHLAVLAGDCVTTSATRLLAELGLREVLAATVAGEQMCAGMVIEAADQYAASRSEQAYLDSIDGKTAAILSLACRVGAMQAGRTEDDEEALASFGRHFGLAYQLYDDILDLTSTAGEMGKPVNADLPEGIYTLPVIRAAAVDGNLARLLRRAMTAEEAARARELVLASGAVTEAHALADEFMDQAAGRLAAVAVDPRARHEMIACARSILDRRTPGAAVAEQSTPPQLDGTVFPPAVMSWLRNWMVDTGLIASAEEFDHHHRWAGAFRFPMRVSATVDTPREQAFVGMAALAVVWDDMFEDPGWRDREAVTALRRGLVAVLRQDPQAPRSGAIATAWASVWPRLREGRTIGWQERFLDSLEDWFEACEREAHHRIDGYIPTTADYLPLRRSTFGADIFLACAEAYYDLELPSTLRRHPVFRRFEELLFAVTAAENDLAGLDQDEADNTPYNLVRAICHETGCGRDEAVEQVRHQVAEKRTQIDAIIRYIPPLLRMIPGLSSRRREYLAIFENSKDLALRLHQADRYTPTTSTGTPDLERLRRQLYHYPATDPARTGVGVRHCRAKRVLPHAASDGVSCGTPVIASPVVLARRSVSWRRGPNGCADEKRPTRPGHSR</sequence>
<comment type="cofactor">
    <cofactor evidence="1">
        <name>Mg(2+)</name>
        <dbReference type="ChEBI" id="CHEBI:18420"/>
    </cofactor>
</comment>
<dbReference type="CDD" id="cd00685">
    <property type="entry name" value="Trans_IPPS_HT"/>
    <property type="match status" value="1"/>
</dbReference>
<evidence type="ECO:0000256" key="5">
    <source>
        <dbReference type="ARBA" id="ARBA00022723"/>
    </source>
</evidence>
<dbReference type="RefSeq" id="WP_396946111.1">
    <property type="nucleotide sequence ID" value="NZ_JBIRXV010000001.1"/>
</dbReference>
<dbReference type="Proteomes" id="UP001611450">
    <property type="component" value="Unassembled WGS sequence"/>
</dbReference>
<accession>A0ABW7W7P6</accession>
<keyword evidence="5" id="KW-0479">Metal-binding</keyword>
<dbReference type="Pfam" id="PF00348">
    <property type="entry name" value="polyprenyl_synt"/>
    <property type="match status" value="1"/>
</dbReference>
<dbReference type="EMBL" id="JBIRXV010000001">
    <property type="protein sequence ID" value="MFI2319011.1"/>
    <property type="molecule type" value="Genomic_DNA"/>
</dbReference>
<proteinExistence type="inferred from homology"/>
<dbReference type="InterPro" id="IPR000092">
    <property type="entry name" value="Polyprenyl_synt"/>
</dbReference>
<dbReference type="PANTHER" id="PTHR12001:SF69">
    <property type="entry name" value="ALL TRANS-POLYPRENYL-DIPHOSPHATE SYNTHASE PDSS1"/>
    <property type="match status" value="1"/>
</dbReference>
<comment type="pathway">
    <text evidence="2">Isoprenoid biosynthesis.</text>
</comment>
<evidence type="ECO:0000313" key="8">
    <source>
        <dbReference type="Proteomes" id="UP001611450"/>
    </source>
</evidence>